<dbReference type="InterPro" id="IPR006671">
    <property type="entry name" value="Cyclin_N"/>
</dbReference>
<dbReference type="PANTHER" id="PTHR10177">
    <property type="entry name" value="CYCLINS"/>
    <property type="match status" value="1"/>
</dbReference>
<dbReference type="SMART" id="SM01332">
    <property type="entry name" value="Cyclin_C"/>
    <property type="match status" value="1"/>
</dbReference>
<dbReference type="Pfam" id="PF02984">
    <property type="entry name" value="Cyclin_C"/>
    <property type="match status" value="1"/>
</dbReference>
<feature type="domain" description="Cyclin C-terminal" evidence="7">
    <location>
        <begin position="267"/>
        <end position="390"/>
    </location>
</feature>
<dbReference type="PROSITE" id="PS00292">
    <property type="entry name" value="CYCLINS"/>
    <property type="match status" value="1"/>
</dbReference>
<evidence type="ECO:0000256" key="2">
    <source>
        <dbReference type="ARBA" id="ARBA00023127"/>
    </source>
</evidence>
<dbReference type="Pfam" id="PF00134">
    <property type="entry name" value="Cyclin_N"/>
    <property type="match status" value="1"/>
</dbReference>
<organism evidence="8 9">
    <name type="scientific">Maudiozyma exigua</name>
    <name type="common">Yeast</name>
    <name type="synonym">Kazachstania exigua</name>
    <dbReference type="NCBI Taxonomy" id="34358"/>
    <lineage>
        <taxon>Eukaryota</taxon>
        <taxon>Fungi</taxon>
        <taxon>Dikarya</taxon>
        <taxon>Ascomycota</taxon>
        <taxon>Saccharomycotina</taxon>
        <taxon>Saccharomycetes</taxon>
        <taxon>Saccharomycetales</taxon>
        <taxon>Saccharomycetaceae</taxon>
        <taxon>Maudiozyma</taxon>
    </lineage>
</organism>
<dbReference type="GO" id="GO:0016538">
    <property type="term" value="F:cyclin-dependent protein serine/threonine kinase regulator activity"/>
    <property type="evidence" value="ECO:0007669"/>
    <property type="project" value="InterPro"/>
</dbReference>
<dbReference type="EMBL" id="PUHR01000100">
    <property type="protein sequence ID" value="KAG0666984.1"/>
    <property type="molecule type" value="Genomic_DNA"/>
</dbReference>
<name>A0A9P7B956_MAUEX</name>
<dbReference type="FunFam" id="1.10.472.10:FF:000001">
    <property type="entry name" value="G2/mitotic-specific cyclin"/>
    <property type="match status" value="1"/>
</dbReference>
<dbReference type="Gene3D" id="1.10.472.10">
    <property type="entry name" value="Cyclin-like"/>
    <property type="match status" value="2"/>
</dbReference>
<evidence type="ECO:0000256" key="5">
    <source>
        <dbReference type="SAM" id="MobiDB-lite"/>
    </source>
</evidence>
<keyword evidence="9" id="KW-1185">Reference proteome</keyword>
<feature type="domain" description="Cyclin-like" evidence="6">
    <location>
        <begin position="174"/>
        <end position="258"/>
    </location>
</feature>
<keyword evidence="3" id="KW-0131">Cell cycle</keyword>
<sequence>MNTHEEQSRTENRNVTDNKLNSKPSHSKGGKKGRTALGEVNSNSSRLTIKGKEVESTRISQPITRVRKEPSYEAERSISKKRKIFNDNDNNDVHDDTNVTNSTKIFVDDIDSPWTELDELDKADPSMVPEYYNDIFTYFYKRETELSPKINYTLSKSKVGVHYIRPSVRAILIDWLVEVHEKFQCFPETLYLAINIMDRFLSENKVNTDRLQLLAVTALFIATKFEEIHLPKLAEYAYITDGAATKEDIKTAELYMLTRLDFEIAWPNPMNFLRRLSKADGYDTETRNIAKFFLEYAFCSHHFIDKKPSYLSAIAFYLARRVVARNDILWNSTFTHYSGGIEALTDNEFQNDCITLITEIESPQTRLNSLRDKYDTGRSILKKVETYCNNMIQTKFSEVFQL</sequence>
<dbReference type="InterPro" id="IPR048258">
    <property type="entry name" value="Cyclins_cyclin-box"/>
</dbReference>
<dbReference type="SMART" id="SM00385">
    <property type="entry name" value="CYCLIN"/>
    <property type="match status" value="2"/>
</dbReference>
<dbReference type="GO" id="GO:0044772">
    <property type="term" value="P:mitotic cell cycle phase transition"/>
    <property type="evidence" value="ECO:0007669"/>
    <property type="project" value="InterPro"/>
</dbReference>
<evidence type="ECO:0000259" key="7">
    <source>
        <dbReference type="SMART" id="SM01332"/>
    </source>
</evidence>
<comment type="caution">
    <text evidence="8">The sequence shown here is derived from an EMBL/GenBank/DDBJ whole genome shotgun (WGS) entry which is preliminary data.</text>
</comment>
<dbReference type="InterPro" id="IPR036915">
    <property type="entry name" value="Cyclin-like_sf"/>
</dbReference>
<feature type="region of interest" description="Disordered" evidence="5">
    <location>
        <begin position="1"/>
        <end position="43"/>
    </location>
</feature>
<feature type="domain" description="Cyclin-like" evidence="6">
    <location>
        <begin position="271"/>
        <end position="359"/>
    </location>
</feature>
<dbReference type="SUPFAM" id="SSF47954">
    <property type="entry name" value="Cyclin-like"/>
    <property type="match status" value="2"/>
</dbReference>
<evidence type="ECO:0000313" key="8">
    <source>
        <dbReference type="EMBL" id="KAG0666984.1"/>
    </source>
</evidence>
<evidence type="ECO:0000259" key="6">
    <source>
        <dbReference type="SMART" id="SM00385"/>
    </source>
</evidence>
<comment type="similarity">
    <text evidence="4">Belongs to the cyclin family.</text>
</comment>
<keyword evidence="2 4" id="KW-0195">Cyclin</keyword>
<dbReference type="OrthoDB" id="5590282at2759"/>
<evidence type="ECO:0000256" key="3">
    <source>
        <dbReference type="ARBA" id="ARBA00023306"/>
    </source>
</evidence>
<evidence type="ECO:0000256" key="4">
    <source>
        <dbReference type="RuleBase" id="RU000383"/>
    </source>
</evidence>
<keyword evidence="1" id="KW-0132">Cell division</keyword>
<evidence type="ECO:0000256" key="1">
    <source>
        <dbReference type="ARBA" id="ARBA00022618"/>
    </source>
</evidence>
<evidence type="ECO:0008006" key="10">
    <source>
        <dbReference type="Google" id="ProtNLM"/>
    </source>
</evidence>
<protein>
    <recommendedName>
        <fullName evidence="10">Cyclin N-terminal domain-containing protein</fullName>
    </recommendedName>
</protein>
<accession>A0A9P7B956</accession>
<dbReference type="AlphaFoldDB" id="A0A9P7B956"/>
<dbReference type="PIRSF" id="PIRSF001771">
    <property type="entry name" value="Cyclin_A_B_D_E"/>
    <property type="match status" value="1"/>
</dbReference>
<evidence type="ECO:0000313" key="9">
    <source>
        <dbReference type="Proteomes" id="UP000750334"/>
    </source>
</evidence>
<reference evidence="8 9" key="1">
    <citation type="submission" date="2020-11" db="EMBL/GenBank/DDBJ databases">
        <title>Kefir isolates.</title>
        <authorList>
            <person name="Marcisauskas S."/>
            <person name="Kim Y."/>
            <person name="Blasche S."/>
        </authorList>
    </citation>
    <scope>NUCLEOTIDE SEQUENCE [LARGE SCALE GENOMIC DNA]</scope>
    <source>
        <strain evidence="8 9">OG2</strain>
    </source>
</reference>
<dbReference type="Proteomes" id="UP000750334">
    <property type="component" value="Unassembled WGS sequence"/>
</dbReference>
<gene>
    <name evidence="8" type="ORF">C6P45_000156</name>
</gene>
<dbReference type="InterPro" id="IPR046965">
    <property type="entry name" value="Cyclin_A/B-like"/>
</dbReference>
<dbReference type="InterPro" id="IPR004367">
    <property type="entry name" value="Cyclin_C-dom"/>
</dbReference>
<dbReference type="GO" id="GO:0051301">
    <property type="term" value="P:cell division"/>
    <property type="evidence" value="ECO:0007669"/>
    <property type="project" value="UniProtKB-KW"/>
</dbReference>
<dbReference type="InterPro" id="IPR013763">
    <property type="entry name" value="Cyclin-like_dom"/>
</dbReference>
<feature type="compositionally biased region" description="Basic residues" evidence="5">
    <location>
        <begin position="25"/>
        <end position="34"/>
    </location>
</feature>
<proteinExistence type="inferred from homology"/>
<feature type="compositionally biased region" description="Basic and acidic residues" evidence="5">
    <location>
        <begin position="1"/>
        <end position="16"/>
    </location>
</feature>
<dbReference type="InterPro" id="IPR039361">
    <property type="entry name" value="Cyclin"/>
</dbReference>